<dbReference type="Proteomes" id="UP000192917">
    <property type="component" value="Unassembled WGS sequence"/>
</dbReference>
<keyword evidence="1" id="KW-0472">Membrane</keyword>
<dbReference type="SUPFAM" id="SSF49785">
    <property type="entry name" value="Galactose-binding domain-like"/>
    <property type="match status" value="1"/>
</dbReference>
<keyword evidence="1" id="KW-1133">Transmembrane helix</keyword>
<organism evidence="3 4">
    <name type="scientific">Tistlia consotensis USBA 355</name>
    <dbReference type="NCBI Taxonomy" id="560819"/>
    <lineage>
        <taxon>Bacteria</taxon>
        <taxon>Pseudomonadati</taxon>
        <taxon>Pseudomonadota</taxon>
        <taxon>Alphaproteobacteria</taxon>
        <taxon>Rhodospirillales</taxon>
        <taxon>Rhodovibrionaceae</taxon>
        <taxon>Tistlia</taxon>
    </lineage>
</organism>
<reference evidence="3 4" key="1">
    <citation type="submission" date="2017-04" db="EMBL/GenBank/DDBJ databases">
        <authorList>
            <person name="Afonso C.L."/>
            <person name="Miller P.J."/>
            <person name="Scott M.A."/>
            <person name="Spackman E."/>
            <person name="Goraichik I."/>
            <person name="Dimitrov K.M."/>
            <person name="Suarez D.L."/>
            <person name="Swayne D.E."/>
        </authorList>
    </citation>
    <scope>NUCLEOTIDE SEQUENCE [LARGE SCALE GENOMIC DNA]</scope>
    <source>
        <strain evidence="3 4">USBA 355</strain>
    </source>
</reference>
<keyword evidence="1" id="KW-0812">Transmembrane</keyword>
<accession>A0A1Y6CBM7</accession>
<evidence type="ECO:0000313" key="3">
    <source>
        <dbReference type="EMBL" id="SMF55631.1"/>
    </source>
</evidence>
<dbReference type="PROSITE" id="PS50022">
    <property type="entry name" value="FA58C_3"/>
    <property type="match status" value="1"/>
</dbReference>
<evidence type="ECO:0000256" key="1">
    <source>
        <dbReference type="SAM" id="Phobius"/>
    </source>
</evidence>
<feature type="transmembrane region" description="Helical" evidence="1">
    <location>
        <begin position="262"/>
        <end position="283"/>
    </location>
</feature>
<sequence length="589" mass="64495">MFYYLFRYDAFLWQLASLLIHSVAVLGLYALLRTGSLKRTLYPFLIAALFGCSYLSAELVLWSHISGYLSFSAFAVLAILCLIRSEVSGSRALAWLGVLLVGLSEFCYELGAVLSFLLCALFLWRLLCGRRRRPAGTSSIDATLCLAFFALTLLYPLLSIADLYLRGVHGAASAGGPPMPWALVLAAWYALLQIAFWLGALMVPFAYDVQALSRASFTGFHFSGVAFFCNLILAVGLVALLAGLAYRSRSRLVAVAKSPILLGLYSLVYLGLYSFVIAFGRAVPRGISHVLGGNIYYTYIAGLIIAVGIALAFLDGSGVSRTLAGRARAGAFHGTDRLLAAGRMASYGLLAILVLCNAYKTQSLATFYRYGYSAPRLALADAVEHWLRGAGRHPDAYFRIADDCAANQSLPWFGQFYFREGHGWSGPAFAIDVLWPEKSFRLNKAALQGKSYRVYDIGCARITASSQIDGLGPGGILLARSPAWHARLPVGYPQSLDVDFGRVRTIGRILFLPQLGLPGRAPRSIVIEVRLEDGSWHDVYRGDLACWRPSEQWRTVALPGPATARYLRVGMFSNCGDEHYLTLRGLSFR</sequence>
<feature type="transmembrane region" description="Helical" evidence="1">
    <location>
        <begin position="181"/>
        <end position="207"/>
    </location>
</feature>
<feature type="transmembrane region" description="Helical" evidence="1">
    <location>
        <begin position="12"/>
        <end position="32"/>
    </location>
</feature>
<feature type="transmembrane region" description="Helical" evidence="1">
    <location>
        <begin position="338"/>
        <end position="359"/>
    </location>
</feature>
<dbReference type="InterPro" id="IPR008979">
    <property type="entry name" value="Galactose-bd-like_sf"/>
</dbReference>
<dbReference type="Gene3D" id="2.60.120.260">
    <property type="entry name" value="Galactose-binding domain-like"/>
    <property type="match status" value="1"/>
</dbReference>
<evidence type="ECO:0000313" key="4">
    <source>
        <dbReference type="Proteomes" id="UP000192917"/>
    </source>
</evidence>
<feature type="transmembrane region" description="Helical" evidence="1">
    <location>
        <begin position="219"/>
        <end position="242"/>
    </location>
</feature>
<dbReference type="Pfam" id="PF00754">
    <property type="entry name" value="F5_F8_type_C"/>
    <property type="match status" value="1"/>
</dbReference>
<protein>
    <submittedName>
        <fullName evidence="3">F5/8 type C domain-containing protein</fullName>
    </submittedName>
</protein>
<keyword evidence="4" id="KW-1185">Reference proteome</keyword>
<name>A0A1Y6CBM7_9PROT</name>
<feature type="transmembrane region" description="Helical" evidence="1">
    <location>
        <begin position="112"/>
        <end position="128"/>
    </location>
</feature>
<dbReference type="EMBL" id="FWZX01000020">
    <property type="protein sequence ID" value="SMF55631.1"/>
    <property type="molecule type" value="Genomic_DNA"/>
</dbReference>
<feature type="transmembrane region" description="Helical" evidence="1">
    <location>
        <begin position="295"/>
        <end position="314"/>
    </location>
</feature>
<feature type="transmembrane region" description="Helical" evidence="1">
    <location>
        <begin position="41"/>
        <end position="59"/>
    </location>
</feature>
<gene>
    <name evidence="3" type="ORF">SAMN05428998_12084</name>
</gene>
<feature type="transmembrane region" description="Helical" evidence="1">
    <location>
        <begin position="140"/>
        <end position="161"/>
    </location>
</feature>
<dbReference type="InterPro" id="IPR000421">
    <property type="entry name" value="FA58C"/>
</dbReference>
<dbReference type="AlphaFoldDB" id="A0A1Y6CBM7"/>
<proteinExistence type="predicted"/>
<feature type="domain" description="F5/8 type C" evidence="2">
    <location>
        <begin position="442"/>
        <end position="569"/>
    </location>
</feature>
<evidence type="ECO:0000259" key="2">
    <source>
        <dbReference type="PROSITE" id="PS50022"/>
    </source>
</evidence>